<accession>A0A1Q4HC69</accession>
<organism evidence="4 6">
    <name type="scientific">Mycolicibacterium diernhoferi</name>
    <dbReference type="NCBI Taxonomy" id="1801"/>
    <lineage>
        <taxon>Bacteria</taxon>
        <taxon>Bacillati</taxon>
        <taxon>Actinomycetota</taxon>
        <taxon>Actinomycetes</taxon>
        <taxon>Mycobacteriales</taxon>
        <taxon>Mycobacteriaceae</taxon>
        <taxon>Mycolicibacterium</taxon>
    </lineage>
</organism>
<dbReference type="EMBL" id="PDCR01000008">
    <property type="protein sequence ID" value="PEG55077.1"/>
    <property type="molecule type" value="Genomic_DNA"/>
</dbReference>
<dbReference type="InterPro" id="IPR012336">
    <property type="entry name" value="Thioredoxin-like_fold"/>
</dbReference>
<gene>
    <name evidence="3" type="ORF">BV510_24005</name>
    <name evidence="4" type="ORF">CRI78_07670</name>
</gene>
<evidence type="ECO:0000259" key="2">
    <source>
        <dbReference type="Pfam" id="PF13462"/>
    </source>
</evidence>
<dbReference type="Proteomes" id="UP000220340">
    <property type="component" value="Unassembled WGS sequence"/>
</dbReference>
<keyword evidence="1" id="KW-0732">Signal</keyword>
<reference evidence="4 6" key="2">
    <citation type="submission" date="2017-10" db="EMBL/GenBank/DDBJ databases">
        <title>The new phylogeny of genus Mycobacterium.</title>
        <authorList>
            <person name="Tortoli E."/>
            <person name="Trovato A."/>
            <person name="Cirillo D.M."/>
        </authorList>
    </citation>
    <scope>NUCLEOTIDE SEQUENCE [LARGE SCALE GENOMIC DNA]</scope>
    <source>
        <strain evidence="4 6">IP141170001</strain>
    </source>
</reference>
<name>A0A1Q4HC69_9MYCO</name>
<evidence type="ECO:0000256" key="1">
    <source>
        <dbReference type="SAM" id="SignalP"/>
    </source>
</evidence>
<dbReference type="SUPFAM" id="SSF52833">
    <property type="entry name" value="Thioredoxin-like"/>
    <property type="match status" value="1"/>
</dbReference>
<feature type="domain" description="Thioredoxin-like fold" evidence="2">
    <location>
        <begin position="41"/>
        <end position="140"/>
    </location>
</feature>
<comment type="caution">
    <text evidence="4">The sequence shown here is derived from an EMBL/GenBank/DDBJ whole genome shotgun (WGS) entry which is preliminary data.</text>
</comment>
<dbReference type="Proteomes" id="UP000191039">
    <property type="component" value="Unassembled WGS sequence"/>
</dbReference>
<evidence type="ECO:0000313" key="6">
    <source>
        <dbReference type="Proteomes" id="UP000220340"/>
    </source>
</evidence>
<dbReference type="CDD" id="cd02972">
    <property type="entry name" value="DsbA_family"/>
    <property type="match status" value="1"/>
</dbReference>
<dbReference type="Gene3D" id="3.40.30.10">
    <property type="entry name" value="Glutaredoxin"/>
    <property type="match status" value="1"/>
</dbReference>
<keyword evidence="6" id="KW-1185">Reference proteome</keyword>
<dbReference type="RefSeq" id="WP_073857060.1">
    <property type="nucleotide sequence ID" value="NZ_BAAATC010000003.1"/>
</dbReference>
<dbReference type="STRING" id="1801.BRW64_15080"/>
<dbReference type="Pfam" id="PF13462">
    <property type="entry name" value="Thioredoxin_4"/>
    <property type="match status" value="1"/>
</dbReference>
<dbReference type="OrthoDB" id="117402at2"/>
<evidence type="ECO:0000313" key="5">
    <source>
        <dbReference type="Proteomes" id="UP000191039"/>
    </source>
</evidence>
<evidence type="ECO:0000313" key="4">
    <source>
        <dbReference type="EMBL" id="PEG55077.1"/>
    </source>
</evidence>
<protein>
    <submittedName>
        <fullName evidence="4">Protein-disulfide isomerase</fullName>
    </submittedName>
</protein>
<reference evidence="3 5" key="1">
    <citation type="submission" date="2016-09" db="EMBL/GenBank/DDBJ databases">
        <title>genome sequences of unsequenced Mycobacteria.</title>
        <authorList>
            <person name="Greninger A.L."/>
            <person name="Jerome K.R."/>
            <person name="Mcnair B."/>
            <person name="Wallis C."/>
            <person name="Fang F."/>
        </authorList>
    </citation>
    <scope>NUCLEOTIDE SEQUENCE [LARGE SCALE GENOMIC DNA]</scope>
    <source>
        <strain evidence="3 5">BM1</strain>
    </source>
</reference>
<evidence type="ECO:0000313" key="3">
    <source>
        <dbReference type="EMBL" id="OPE48242.1"/>
    </source>
</evidence>
<dbReference type="GO" id="GO:0016853">
    <property type="term" value="F:isomerase activity"/>
    <property type="evidence" value="ECO:0007669"/>
    <property type="project" value="UniProtKB-KW"/>
</dbReference>
<keyword evidence="4" id="KW-0413">Isomerase</keyword>
<feature type="chain" id="PRO_5011899026" evidence="1">
    <location>
        <begin position="20"/>
        <end position="220"/>
    </location>
</feature>
<dbReference type="AlphaFoldDB" id="A0A1Q4HC69"/>
<feature type="signal peptide" evidence="1">
    <location>
        <begin position="1"/>
        <end position="19"/>
    </location>
</feature>
<proteinExistence type="predicted"/>
<dbReference type="InterPro" id="IPR036249">
    <property type="entry name" value="Thioredoxin-like_sf"/>
</dbReference>
<sequence length="220" mass="23977">MLALLTGLTLLAGVGCSRAIEGSAQSDPNKPLTQVSEDGFGVVAGFADAPVRIEIFAEPQCSHCADLQRDTGDSIRHYLATGQLAVTYRPMTFLETADYHYSERVSNALFVVAQDDRTPAVAFQRFVEELWSDQDPSGRGPTDAEMAEKARTAGIPGELAQRIAEGEGAVDTAEMDEMNYEYLYLIDPVNTGTPTVYDLVNDELVDIYADDWLDRLVASS</sequence>
<dbReference type="EMBL" id="MIJD01000337">
    <property type="protein sequence ID" value="OPE48242.1"/>
    <property type="molecule type" value="Genomic_DNA"/>
</dbReference>